<dbReference type="RefSeq" id="XP_014143320.1">
    <property type="nucleotide sequence ID" value="XM_014287845.1"/>
</dbReference>
<reference evidence="2 3" key="1">
    <citation type="submission" date="2011-02" db="EMBL/GenBank/DDBJ databases">
        <title>The Genome Sequence of Sphaeroforma arctica JP610.</title>
        <authorList>
            <consortium name="The Broad Institute Genome Sequencing Platform"/>
            <person name="Russ C."/>
            <person name="Cuomo C."/>
            <person name="Young S.K."/>
            <person name="Zeng Q."/>
            <person name="Gargeya S."/>
            <person name="Alvarado L."/>
            <person name="Berlin A."/>
            <person name="Chapman S.B."/>
            <person name="Chen Z."/>
            <person name="Freedman E."/>
            <person name="Gellesch M."/>
            <person name="Goldberg J."/>
            <person name="Griggs A."/>
            <person name="Gujja S."/>
            <person name="Heilman E."/>
            <person name="Heiman D."/>
            <person name="Howarth C."/>
            <person name="Mehta T."/>
            <person name="Neiman D."/>
            <person name="Pearson M."/>
            <person name="Roberts A."/>
            <person name="Saif S."/>
            <person name="Shea T."/>
            <person name="Shenoy N."/>
            <person name="Sisk P."/>
            <person name="Stolte C."/>
            <person name="Sykes S."/>
            <person name="White J."/>
            <person name="Yandava C."/>
            <person name="Burger G."/>
            <person name="Gray M.W."/>
            <person name="Holland P.W.H."/>
            <person name="King N."/>
            <person name="Lang F.B.F."/>
            <person name="Roger A.J."/>
            <person name="Ruiz-Trillo I."/>
            <person name="Haas B."/>
            <person name="Nusbaum C."/>
            <person name="Birren B."/>
        </authorList>
    </citation>
    <scope>NUCLEOTIDE SEQUENCE [LARGE SCALE GENOMIC DNA]</scope>
    <source>
        <strain evidence="2 3">JP610</strain>
    </source>
</reference>
<evidence type="ECO:0000313" key="2">
    <source>
        <dbReference type="EMBL" id="KNC69418.1"/>
    </source>
</evidence>
<dbReference type="AlphaFoldDB" id="A0A0L0EZX4"/>
<dbReference type="GeneID" id="25918577"/>
<dbReference type="EMBL" id="KQ255177">
    <property type="protein sequence ID" value="KNC69418.1"/>
    <property type="molecule type" value="Genomic_DNA"/>
</dbReference>
<sequence>PADTDGITEKHSTSISDTNPIVEDLDFKYDPFGTATGSVINGLDDSPITGVKCLLQFVQPDGQVFSREVDSDDDGMLTMTGLVDGSYILSCPKELPEGDISSGPEDHDDLEE</sequence>
<evidence type="ECO:0000313" key="3">
    <source>
        <dbReference type="Proteomes" id="UP000054560"/>
    </source>
</evidence>
<evidence type="ECO:0000256" key="1">
    <source>
        <dbReference type="SAM" id="MobiDB-lite"/>
    </source>
</evidence>
<dbReference type="Proteomes" id="UP000054560">
    <property type="component" value="Unassembled WGS sequence"/>
</dbReference>
<name>A0A0L0EZX4_9EUKA</name>
<feature type="non-terminal residue" evidence="2">
    <location>
        <position position="1"/>
    </location>
</feature>
<proteinExistence type="predicted"/>
<accession>A0A0L0EZX4</accession>
<organism evidence="2 3">
    <name type="scientific">Sphaeroforma arctica JP610</name>
    <dbReference type="NCBI Taxonomy" id="667725"/>
    <lineage>
        <taxon>Eukaryota</taxon>
        <taxon>Ichthyosporea</taxon>
        <taxon>Ichthyophonida</taxon>
        <taxon>Sphaeroforma</taxon>
    </lineage>
</organism>
<feature type="non-terminal residue" evidence="2">
    <location>
        <position position="112"/>
    </location>
</feature>
<gene>
    <name evidence="2" type="ORF">SARC_18073</name>
</gene>
<keyword evidence="3" id="KW-1185">Reference proteome</keyword>
<protein>
    <recommendedName>
        <fullName evidence="4">SD-repeat containing protein B domain-containing protein</fullName>
    </recommendedName>
</protein>
<dbReference type="OrthoDB" id="21134at2759"/>
<evidence type="ECO:0008006" key="4">
    <source>
        <dbReference type="Google" id="ProtNLM"/>
    </source>
</evidence>
<feature type="region of interest" description="Disordered" evidence="1">
    <location>
        <begin position="93"/>
        <end position="112"/>
    </location>
</feature>